<evidence type="ECO:0000313" key="13">
    <source>
        <dbReference type="Proteomes" id="UP000215694"/>
    </source>
</evidence>
<dbReference type="InterPro" id="IPR002528">
    <property type="entry name" value="MATE_fam"/>
</dbReference>
<keyword evidence="13" id="KW-1185">Reference proteome</keyword>
<keyword evidence="7 11" id="KW-1133">Transmembrane helix</keyword>
<organism evidence="12 13">
    <name type="scientific">Romboutsia weinsteinii</name>
    <dbReference type="NCBI Taxonomy" id="2020949"/>
    <lineage>
        <taxon>Bacteria</taxon>
        <taxon>Bacillati</taxon>
        <taxon>Bacillota</taxon>
        <taxon>Clostridia</taxon>
        <taxon>Peptostreptococcales</taxon>
        <taxon>Peptostreptococcaceae</taxon>
        <taxon>Romboutsia</taxon>
    </lineage>
</organism>
<dbReference type="GO" id="GO:0046677">
    <property type="term" value="P:response to antibiotic"/>
    <property type="evidence" value="ECO:0007669"/>
    <property type="project" value="UniProtKB-KW"/>
</dbReference>
<comment type="subcellular location">
    <subcellularLocation>
        <location evidence="1">Cell membrane</location>
        <topology evidence="1">Multi-pass membrane protein</topology>
    </subcellularLocation>
</comment>
<keyword evidence="8 11" id="KW-0472">Membrane</keyword>
<dbReference type="EMBL" id="NOJY02000020">
    <property type="protein sequence ID" value="RDY26760.1"/>
    <property type="molecule type" value="Genomic_DNA"/>
</dbReference>
<evidence type="ECO:0000256" key="9">
    <source>
        <dbReference type="ARBA" id="ARBA00023251"/>
    </source>
</evidence>
<evidence type="ECO:0000256" key="3">
    <source>
        <dbReference type="ARBA" id="ARBA00022106"/>
    </source>
</evidence>
<evidence type="ECO:0000256" key="11">
    <source>
        <dbReference type="SAM" id="Phobius"/>
    </source>
</evidence>
<dbReference type="GO" id="GO:0005886">
    <property type="term" value="C:plasma membrane"/>
    <property type="evidence" value="ECO:0007669"/>
    <property type="project" value="UniProtKB-SubCell"/>
</dbReference>
<keyword evidence="9" id="KW-0046">Antibiotic resistance</keyword>
<evidence type="ECO:0000256" key="4">
    <source>
        <dbReference type="ARBA" id="ARBA00022448"/>
    </source>
</evidence>
<feature type="transmembrane region" description="Helical" evidence="11">
    <location>
        <begin position="48"/>
        <end position="75"/>
    </location>
</feature>
<feature type="transmembrane region" description="Helical" evidence="11">
    <location>
        <begin position="96"/>
        <end position="118"/>
    </location>
</feature>
<dbReference type="NCBIfam" id="TIGR00797">
    <property type="entry name" value="matE"/>
    <property type="match status" value="1"/>
</dbReference>
<dbReference type="InterPro" id="IPR045070">
    <property type="entry name" value="MATE_MepA-like"/>
</dbReference>
<feature type="transmembrane region" description="Helical" evidence="11">
    <location>
        <begin position="236"/>
        <end position="260"/>
    </location>
</feature>
<dbReference type="GO" id="GO:0042910">
    <property type="term" value="F:xenobiotic transmembrane transporter activity"/>
    <property type="evidence" value="ECO:0007669"/>
    <property type="project" value="InterPro"/>
</dbReference>
<evidence type="ECO:0000256" key="2">
    <source>
        <dbReference type="ARBA" id="ARBA00008417"/>
    </source>
</evidence>
<comment type="caution">
    <text evidence="12">The sequence shown here is derived from an EMBL/GenBank/DDBJ whole genome shotgun (WGS) entry which is preliminary data.</text>
</comment>
<evidence type="ECO:0000256" key="1">
    <source>
        <dbReference type="ARBA" id="ARBA00004651"/>
    </source>
</evidence>
<feature type="transmembrane region" description="Helical" evidence="11">
    <location>
        <begin position="393"/>
        <end position="413"/>
    </location>
</feature>
<evidence type="ECO:0000313" key="12">
    <source>
        <dbReference type="EMBL" id="RDY26760.1"/>
    </source>
</evidence>
<dbReference type="InterPro" id="IPR051327">
    <property type="entry name" value="MATE_MepA_subfamily"/>
</dbReference>
<dbReference type="PANTHER" id="PTHR43823">
    <property type="entry name" value="SPORULATION PROTEIN YKVU"/>
    <property type="match status" value="1"/>
</dbReference>
<feature type="transmembrane region" description="Helical" evidence="11">
    <location>
        <begin position="138"/>
        <end position="155"/>
    </location>
</feature>
<dbReference type="InterPro" id="IPR048279">
    <property type="entry name" value="MdtK-like"/>
</dbReference>
<accession>A0A371J1V5</accession>
<reference evidence="12 13" key="1">
    <citation type="journal article" date="2017" name="Genome Announc.">
        <title>Draft Genome Sequence of Romboutsia weinsteinii sp. nov. Strain CCRI-19649(T) Isolated from Surface Water.</title>
        <authorList>
            <person name="Maheux A.F."/>
            <person name="Boudreau D.K."/>
            <person name="Berube E."/>
            <person name="Boissinot M."/>
            <person name="Cantin P."/>
            <person name="Raymond F."/>
            <person name="Corbeil J."/>
            <person name="Omar R.F."/>
            <person name="Bergeron M.G."/>
        </authorList>
    </citation>
    <scope>NUCLEOTIDE SEQUENCE [LARGE SCALE GENOMIC DNA]</scope>
    <source>
        <strain evidence="12 13">CCRI-19649</strain>
    </source>
</reference>
<dbReference type="PIRSF" id="PIRSF006603">
    <property type="entry name" value="DinF"/>
    <property type="match status" value="1"/>
</dbReference>
<evidence type="ECO:0000256" key="6">
    <source>
        <dbReference type="ARBA" id="ARBA00022692"/>
    </source>
</evidence>
<dbReference type="AlphaFoldDB" id="A0A371J1V5"/>
<evidence type="ECO:0000256" key="10">
    <source>
        <dbReference type="SAM" id="MobiDB-lite"/>
    </source>
</evidence>
<feature type="transmembrane region" description="Helical" evidence="11">
    <location>
        <begin position="356"/>
        <end position="381"/>
    </location>
</feature>
<sequence>MNGEQTLGTESIGKLLLKYSVPAIIGMMVNGLYNIVDRIFIGNIPGVGPMAITGLGVTMPIMTIILAFGMLIGIGTTTNISIKLGQGKVEEARKHIGNAMTLAVITGIIISVVGLLFVDKMLMIFGASENTLIYAKDYIKIILMGTVVNLLAFSLNHTIRADGSPKISAGIMIIGCITNIILDATLIYKFNMGIQGAAVATVISQGLTAIMSLYYYLSGKSNLKFERSSLKLDKKIIISVCAIGVSPFAMQLAASMVQVIANNALRTYGGDLAIGAMTTISSICITLMTPIFGLNQGSQPIIGFNYGAQNYHRVKKAYLASLAAATGVLCIGYIFIRLFPEMIVGMFNSDPELMEISIKGLEIYSIMLPIVGISVTGTNFIQSIGKAKQAMVLSLLRQVILLIPAVMILPRFFELTGIWMAQPFADFLSTTITGIILFRELSSYKKKQQESEKESDSKKLQCMKKELALDSDSKH</sequence>
<dbReference type="GO" id="GO:0015297">
    <property type="term" value="F:antiporter activity"/>
    <property type="evidence" value="ECO:0007669"/>
    <property type="project" value="InterPro"/>
</dbReference>
<evidence type="ECO:0000256" key="8">
    <source>
        <dbReference type="ARBA" id="ARBA00023136"/>
    </source>
</evidence>
<feature type="region of interest" description="Disordered" evidence="10">
    <location>
        <begin position="448"/>
        <end position="475"/>
    </location>
</feature>
<proteinExistence type="inferred from homology"/>
<dbReference type="PANTHER" id="PTHR43823:SF3">
    <property type="entry name" value="MULTIDRUG EXPORT PROTEIN MEPA"/>
    <property type="match status" value="1"/>
</dbReference>
<comment type="similarity">
    <text evidence="2">Belongs to the multi antimicrobial extrusion (MATE) (TC 2.A.66.1) family. MepA subfamily.</text>
</comment>
<protein>
    <recommendedName>
        <fullName evidence="3">Multidrug export protein MepA</fullName>
    </recommendedName>
</protein>
<feature type="transmembrane region" description="Helical" evidence="11">
    <location>
        <begin position="272"/>
        <end position="295"/>
    </location>
</feature>
<keyword evidence="4" id="KW-0813">Transport</keyword>
<gene>
    <name evidence="12" type="ORF">CHL78_011860</name>
</gene>
<name>A0A371J1V5_9FIRM</name>
<feature type="transmembrane region" description="Helical" evidence="11">
    <location>
        <begin position="194"/>
        <end position="216"/>
    </location>
</feature>
<dbReference type="CDD" id="cd13143">
    <property type="entry name" value="MATE_MepA_like"/>
    <property type="match status" value="1"/>
</dbReference>
<evidence type="ECO:0000256" key="5">
    <source>
        <dbReference type="ARBA" id="ARBA00022475"/>
    </source>
</evidence>
<dbReference type="OrthoDB" id="9811110at2"/>
<evidence type="ECO:0000256" key="7">
    <source>
        <dbReference type="ARBA" id="ARBA00022989"/>
    </source>
</evidence>
<dbReference type="Pfam" id="PF01554">
    <property type="entry name" value="MatE"/>
    <property type="match status" value="2"/>
</dbReference>
<feature type="transmembrane region" description="Helical" evidence="11">
    <location>
        <begin position="16"/>
        <end position="36"/>
    </location>
</feature>
<feature type="transmembrane region" description="Helical" evidence="11">
    <location>
        <begin position="316"/>
        <end position="336"/>
    </location>
</feature>
<dbReference type="RefSeq" id="WP_094369437.1">
    <property type="nucleotide sequence ID" value="NZ_NOJY02000020.1"/>
</dbReference>
<dbReference type="Proteomes" id="UP000215694">
    <property type="component" value="Unassembled WGS sequence"/>
</dbReference>
<keyword evidence="5" id="KW-1003">Cell membrane</keyword>
<feature type="transmembrane region" description="Helical" evidence="11">
    <location>
        <begin position="167"/>
        <end position="188"/>
    </location>
</feature>
<keyword evidence="6 11" id="KW-0812">Transmembrane</keyword>
<feature type="transmembrane region" description="Helical" evidence="11">
    <location>
        <begin position="419"/>
        <end position="438"/>
    </location>
</feature>